<protein>
    <submittedName>
        <fullName evidence="2">Uncharacterized protein</fullName>
    </submittedName>
</protein>
<reference evidence="2 3" key="1">
    <citation type="journal article" date="2018" name="Sci. Rep.">
        <title>Genomic signatures of local adaptation to the degree of environmental predictability in rotifers.</title>
        <authorList>
            <person name="Franch-Gras L."/>
            <person name="Hahn C."/>
            <person name="Garcia-Roger E.M."/>
            <person name="Carmona M.J."/>
            <person name="Serra M."/>
            <person name="Gomez A."/>
        </authorList>
    </citation>
    <scope>NUCLEOTIDE SEQUENCE [LARGE SCALE GENOMIC DNA]</scope>
    <source>
        <strain evidence="2">HYR1</strain>
    </source>
</reference>
<name>A0A3M7Q8Z5_BRAPC</name>
<sequence>MDKFYYLNLPCPGRYSFIRAFSLKNPKSNIFLHGPLSHSGICSGTIPLAPGIPPQFCNRLFFKQVHLGFGTLLTFWIKFSSSSLTLNYSKYLLSCHVLKELKKNLLSCLKYFDQCLIYDYRTKFNFSIKLLLPYMFFVYFLNLQVLLALFCI</sequence>
<keyword evidence="1" id="KW-0812">Transmembrane</keyword>
<evidence type="ECO:0000313" key="3">
    <source>
        <dbReference type="Proteomes" id="UP000276133"/>
    </source>
</evidence>
<dbReference type="AlphaFoldDB" id="A0A3M7Q8Z5"/>
<dbReference type="EMBL" id="REGN01006959">
    <property type="protein sequence ID" value="RNA07709.1"/>
    <property type="molecule type" value="Genomic_DNA"/>
</dbReference>
<evidence type="ECO:0000313" key="2">
    <source>
        <dbReference type="EMBL" id="RNA07709.1"/>
    </source>
</evidence>
<dbReference type="Proteomes" id="UP000276133">
    <property type="component" value="Unassembled WGS sequence"/>
</dbReference>
<organism evidence="2 3">
    <name type="scientific">Brachionus plicatilis</name>
    <name type="common">Marine rotifer</name>
    <name type="synonym">Brachionus muelleri</name>
    <dbReference type="NCBI Taxonomy" id="10195"/>
    <lineage>
        <taxon>Eukaryota</taxon>
        <taxon>Metazoa</taxon>
        <taxon>Spiralia</taxon>
        <taxon>Gnathifera</taxon>
        <taxon>Rotifera</taxon>
        <taxon>Eurotatoria</taxon>
        <taxon>Monogononta</taxon>
        <taxon>Pseudotrocha</taxon>
        <taxon>Ploima</taxon>
        <taxon>Brachionidae</taxon>
        <taxon>Brachionus</taxon>
    </lineage>
</organism>
<proteinExistence type="predicted"/>
<keyword evidence="1" id="KW-1133">Transmembrane helix</keyword>
<accession>A0A3M7Q8Z5</accession>
<comment type="caution">
    <text evidence="2">The sequence shown here is derived from an EMBL/GenBank/DDBJ whole genome shotgun (WGS) entry which is preliminary data.</text>
</comment>
<keyword evidence="3" id="KW-1185">Reference proteome</keyword>
<gene>
    <name evidence="2" type="ORF">BpHYR1_013347</name>
</gene>
<keyword evidence="1" id="KW-0472">Membrane</keyword>
<evidence type="ECO:0000256" key="1">
    <source>
        <dbReference type="SAM" id="Phobius"/>
    </source>
</evidence>
<feature type="transmembrane region" description="Helical" evidence="1">
    <location>
        <begin position="130"/>
        <end position="150"/>
    </location>
</feature>